<dbReference type="RefSeq" id="WP_129599119.1">
    <property type="nucleotide sequence ID" value="NZ_SBLB01000001.1"/>
</dbReference>
<gene>
    <name evidence="1" type="ORF">EQG79_00970</name>
</gene>
<name>A0A4Q2UMA7_9BACT</name>
<evidence type="ECO:0000313" key="2">
    <source>
        <dbReference type="Proteomes" id="UP000290407"/>
    </source>
</evidence>
<sequence length="210" mass="23949">MKETEIGKEIVSFFEGPSHEVFCEVPCAGIIDVVVQCGPIITAVECKVSFGLAVIEQAVKNKTYAHYSYVAVPKRPSSMGQRICKDYGIGVLVASVGGSYLNVYEQVKPRLNRRIVRPHLPEFCKHNEAGVQNDRWTAFSWFVEDVRRFLRREPMGATYRQIFDNCIRHYGKPSVLNSCLQTYIRRNILKDIEYRDGRFFLSLASNSQAT</sequence>
<reference evidence="1 2" key="1">
    <citation type="submission" date="2019-01" db="EMBL/GenBank/DDBJ databases">
        <title>Spirosoma flava sp. nov., a propanil-degrading bacterium isolated from herbicide-contaminated soil.</title>
        <authorList>
            <person name="Zhang L."/>
            <person name="Jiang J.-D."/>
        </authorList>
    </citation>
    <scope>NUCLEOTIDE SEQUENCE [LARGE SCALE GENOMIC DNA]</scope>
    <source>
        <strain evidence="1 2">TY50</strain>
    </source>
</reference>
<evidence type="ECO:0000313" key="1">
    <source>
        <dbReference type="EMBL" id="RYC70757.1"/>
    </source>
</evidence>
<comment type="caution">
    <text evidence="1">The sequence shown here is derived from an EMBL/GenBank/DDBJ whole genome shotgun (WGS) entry which is preliminary data.</text>
</comment>
<dbReference type="Proteomes" id="UP000290407">
    <property type="component" value="Unassembled WGS sequence"/>
</dbReference>
<accession>A0A4Q2UMA7</accession>
<protein>
    <submittedName>
        <fullName evidence="1">Uncharacterized protein</fullName>
    </submittedName>
</protein>
<dbReference type="AlphaFoldDB" id="A0A4Q2UMA7"/>
<dbReference type="EMBL" id="SBLB01000001">
    <property type="protein sequence ID" value="RYC70757.1"/>
    <property type="molecule type" value="Genomic_DNA"/>
</dbReference>
<proteinExistence type="predicted"/>
<keyword evidence="2" id="KW-1185">Reference proteome</keyword>
<organism evidence="1 2">
    <name type="scientific">Spirosoma sordidisoli</name>
    <dbReference type="NCBI Taxonomy" id="2502893"/>
    <lineage>
        <taxon>Bacteria</taxon>
        <taxon>Pseudomonadati</taxon>
        <taxon>Bacteroidota</taxon>
        <taxon>Cytophagia</taxon>
        <taxon>Cytophagales</taxon>
        <taxon>Cytophagaceae</taxon>
        <taxon>Spirosoma</taxon>
    </lineage>
</organism>